<keyword evidence="3" id="KW-1185">Reference proteome</keyword>
<evidence type="ECO:0000256" key="2">
    <source>
        <dbReference type="SAM" id="MobiDB-lite"/>
    </source>
</evidence>
<feature type="region of interest" description="Disordered" evidence="2">
    <location>
        <begin position="151"/>
        <end position="217"/>
    </location>
</feature>
<organism evidence="3 4">
    <name type="scientific">Prunus avium</name>
    <name type="common">Cherry</name>
    <name type="synonym">Cerasus avium</name>
    <dbReference type="NCBI Taxonomy" id="42229"/>
    <lineage>
        <taxon>Eukaryota</taxon>
        <taxon>Viridiplantae</taxon>
        <taxon>Streptophyta</taxon>
        <taxon>Embryophyta</taxon>
        <taxon>Tracheophyta</taxon>
        <taxon>Spermatophyta</taxon>
        <taxon>Magnoliopsida</taxon>
        <taxon>eudicotyledons</taxon>
        <taxon>Gunneridae</taxon>
        <taxon>Pentapetalae</taxon>
        <taxon>rosids</taxon>
        <taxon>fabids</taxon>
        <taxon>Rosales</taxon>
        <taxon>Rosaceae</taxon>
        <taxon>Amygdaloideae</taxon>
        <taxon>Amygdaleae</taxon>
        <taxon>Prunus</taxon>
    </lineage>
</organism>
<keyword evidence="1" id="KW-0175">Coiled coil</keyword>
<protein>
    <submittedName>
        <fullName evidence="4">Uncharacterized protein LOC110769840</fullName>
    </submittedName>
</protein>
<gene>
    <name evidence="4" type="primary">LOC110769840</name>
</gene>
<proteinExistence type="predicted"/>
<dbReference type="RefSeq" id="XP_021829572.1">
    <property type="nucleotide sequence ID" value="XM_021973880.1"/>
</dbReference>
<name>A0A6P5TQZ9_PRUAV</name>
<evidence type="ECO:0000313" key="4">
    <source>
        <dbReference type="RefSeq" id="XP_021829572.1"/>
    </source>
</evidence>
<feature type="compositionally biased region" description="Basic and acidic residues" evidence="2">
    <location>
        <begin position="178"/>
        <end position="196"/>
    </location>
</feature>
<dbReference type="AlphaFoldDB" id="A0A6P5TQZ9"/>
<sequence length="509" mass="55532">MGQNDTSSSAPSVLSEIPFSARRVACLITRSGAINASFVTAFGLADEEGPSYEQFSHLYNITKSKSTDHGDWVQANCLRASERGHFLTAVPTSQKSWRNPRVLLSGDWESPSGVPDRFHIPNTFQIAVSEARKTVEVKKLSETSKRRLLVIAKGKKQKRQPRASAERVSEADVEEQPIAERQRQRQAEPVVRRAPVEEPALGPRQGAEAPTSKAFGKRPVQVDLDAVSTPKRARLADSQRAIFAVEEEGGPTEAVTLACPSKTVQFANHMIVGSQMDLAEIDDLPKRALREEAGRAFRLQATASMDMWLCMKRAINAAERAKRLYEDGRSKVADATKALQDHANLVQDMHAAERQIQAHEAKLAEMREALDGAEQAARDAEGAKTAAQMALEASERSKAAEIEAAVNEAIRGYRSSSEFTSLVDNEVASEMADLIYRFKRFNPGQKLNLNFAADPPPLPEGITEEMIEEYEGEDAPEGAEGPDAEDAPDATVDAAVEATEDQGGRAAEA</sequence>
<dbReference type="GeneID" id="110769840"/>
<evidence type="ECO:0000313" key="3">
    <source>
        <dbReference type="Proteomes" id="UP000515124"/>
    </source>
</evidence>
<accession>A0A6P5TQZ9</accession>
<reference evidence="4" key="1">
    <citation type="submission" date="2025-08" db="UniProtKB">
        <authorList>
            <consortium name="RefSeq"/>
        </authorList>
    </citation>
    <scope>IDENTIFICATION</scope>
</reference>
<feature type="compositionally biased region" description="Acidic residues" evidence="2">
    <location>
        <begin position="468"/>
        <end position="488"/>
    </location>
</feature>
<dbReference type="KEGG" id="pavi:110769840"/>
<feature type="coiled-coil region" evidence="1">
    <location>
        <begin position="342"/>
        <end position="383"/>
    </location>
</feature>
<feature type="region of interest" description="Disordered" evidence="2">
    <location>
        <begin position="468"/>
        <end position="509"/>
    </location>
</feature>
<dbReference type="Proteomes" id="UP000515124">
    <property type="component" value="Unplaced"/>
</dbReference>
<evidence type="ECO:0000256" key="1">
    <source>
        <dbReference type="SAM" id="Coils"/>
    </source>
</evidence>